<dbReference type="Gene3D" id="3.40.190.290">
    <property type="match status" value="1"/>
</dbReference>
<evidence type="ECO:0000313" key="7">
    <source>
        <dbReference type="Proteomes" id="UP000238701"/>
    </source>
</evidence>
<dbReference type="Pfam" id="PF00126">
    <property type="entry name" value="HTH_1"/>
    <property type="match status" value="1"/>
</dbReference>
<dbReference type="SUPFAM" id="SSF53850">
    <property type="entry name" value="Periplasmic binding protein-like II"/>
    <property type="match status" value="1"/>
</dbReference>
<dbReference type="OrthoDB" id="9803735at2"/>
<dbReference type="Pfam" id="PF03466">
    <property type="entry name" value="LysR_substrate"/>
    <property type="match status" value="1"/>
</dbReference>
<keyword evidence="4" id="KW-0804">Transcription</keyword>
<evidence type="ECO:0000256" key="4">
    <source>
        <dbReference type="ARBA" id="ARBA00023163"/>
    </source>
</evidence>
<keyword evidence="2" id="KW-0805">Transcription regulation</keyword>
<dbReference type="SUPFAM" id="SSF46785">
    <property type="entry name" value="Winged helix' DNA-binding domain"/>
    <property type="match status" value="1"/>
</dbReference>
<dbReference type="FunFam" id="1.10.10.10:FF:000001">
    <property type="entry name" value="LysR family transcriptional regulator"/>
    <property type="match status" value="1"/>
</dbReference>
<dbReference type="Proteomes" id="UP000238701">
    <property type="component" value="Unassembled WGS sequence"/>
</dbReference>
<name>A0A2U3L1H7_9BACT</name>
<proteinExistence type="inferred from homology"/>
<dbReference type="PANTHER" id="PTHR30419">
    <property type="entry name" value="HTH-TYPE TRANSCRIPTIONAL REGULATOR YBHD"/>
    <property type="match status" value="1"/>
</dbReference>
<dbReference type="EMBL" id="OMOD01000156">
    <property type="protein sequence ID" value="SPF45717.1"/>
    <property type="molecule type" value="Genomic_DNA"/>
</dbReference>
<keyword evidence="3" id="KW-0238">DNA-binding</keyword>
<dbReference type="GO" id="GO:0003677">
    <property type="term" value="F:DNA binding"/>
    <property type="evidence" value="ECO:0007669"/>
    <property type="project" value="UniProtKB-KW"/>
</dbReference>
<dbReference type="Gene3D" id="1.10.10.10">
    <property type="entry name" value="Winged helix-like DNA-binding domain superfamily/Winged helix DNA-binding domain"/>
    <property type="match status" value="1"/>
</dbReference>
<comment type="similarity">
    <text evidence="1">Belongs to the LysR transcriptional regulatory family.</text>
</comment>
<sequence>MELSQLEVFLAVARERRFSRAAAKLYRTQSAVSQTIRKLEDDLGEALFDRSSREGILTDAGKVLYEYAEKLINLRTEANESLSELRELQKGKLVIAANEFTVLYLLPVLAEFRRLHPMIKITVERALGSHIPDDVLRYAAEFGVLSYEPQEPNLRSVVVYLDELVFVVPPKHPLASAPQVSIRQLGVESFVAHIVSSPYREKVIQLFKTLKTPLHMDAELPTLQAIKQFVAMGNGVALVPGISVENEIVRGELVRIPVLELQLKRKLRLIYRKDASLSHAAKAFLKVAEAVALEHKGRYRFQRED</sequence>
<reference evidence="7" key="1">
    <citation type="submission" date="2018-02" db="EMBL/GenBank/DDBJ databases">
        <authorList>
            <person name="Hausmann B."/>
        </authorList>
    </citation>
    <scope>NUCLEOTIDE SEQUENCE [LARGE SCALE GENOMIC DNA]</scope>
    <source>
        <strain evidence="7">Peat soil MAG SbA1</strain>
    </source>
</reference>
<dbReference type="GO" id="GO:0005829">
    <property type="term" value="C:cytosol"/>
    <property type="evidence" value="ECO:0007669"/>
    <property type="project" value="TreeGrafter"/>
</dbReference>
<dbReference type="InterPro" id="IPR005119">
    <property type="entry name" value="LysR_subst-bd"/>
</dbReference>
<evidence type="ECO:0000313" key="6">
    <source>
        <dbReference type="EMBL" id="SPF45717.1"/>
    </source>
</evidence>
<dbReference type="AlphaFoldDB" id="A0A2U3L1H7"/>
<evidence type="ECO:0000256" key="3">
    <source>
        <dbReference type="ARBA" id="ARBA00023125"/>
    </source>
</evidence>
<dbReference type="InterPro" id="IPR000847">
    <property type="entry name" value="LysR_HTH_N"/>
</dbReference>
<dbReference type="InterPro" id="IPR050950">
    <property type="entry name" value="HTH-type_LysR_regulators"/>
</dbReference>
<gene>
    <name evidence="6" type="ORF">SBA1_600020</name>
</gene>
<dbReference type="InterPro" id="IPR036390">
    <property type="entry name" value="WH_DNA-bd_sf"/>
</dbReference>
<evidence type="ECO:0000256" key="1">
    <source>
        <dbReference type="ARBA" id="ARBA00009437"/>
    </source>
</evidence>
<dbReference type="GO" id="GO:0003700">
    <property type="term" value="F:DNA-binding transcription factor activity"/>
    <property type="evidence" value="ECO:0007669"/>
    <property type="project" value="InterPro"/>
</dbReference>
<feature type="domain" description="HTH lysR-type" evidence="5">
    <location>
        <begin position="1"/>
        <end position="58"/>
    </location>
</feature>
<dbReference type="CDD" id="cd05466">
    <property type="entry name" value="PBP2_LTTR_substrate"/>
    <property type="match status" value="1"/>
</dbReference>
<protein>
    <submittedName>
        <fullName evidence="6">Transcriptional regulator, LysR family</fullName>
    </submittedName>
</protein>
<dbReference type="PRINTS" id="PR00039">
    <property type="entry name" value="HTHLYSR"/>
</dbReference>
<dbReference type="InterPro" id="IPR036388">
    <property type="entry name" value="WH-like_DNA-bd_sf"/>
</dbReference>
<organism evidence="6 7">
    <name type="scientific">Candidatus Sulfotelmatobacter kueseliae</name>
    <dbReference type="NCBI Taxonomy" id="2042962"/>
    <lineage>
        <taxon>Bacteria</taxon>
        <taxon>Pseudomonadati</taxon>
        <taxon>Acidobacteriota</taxon>
        <taxon>Terriglobia</taxon>
        <taxon>Terriglobales</taxon>
        <taxon>Candidatus Korobacteraceae</taxon>
        <taxon>Candidatus Sulfotelmatobacter</taxon>
    </lineage>
</organism>
<accession>A0A2U3L1H7</accession>
<evidence type="ECO:0000259" key="5">
    <source>
        <dbReference type="PROSITE" id="PS50931"/>
    </source>
</evidence>
<evidence type="ECO:0000256" key="2">
    <source>
        <dbReference type="ARBA" id="ARBA00023015"/>
    </source>
</evidence>
<dbReference type="PROSITE" id="PS50931">
    <property type="entry name" value="HTH_LYSR"/>
    <property type="match status" value="1"/>
</dbReference>